<feature type="compositionally biased region" description="Basic residues" evidence="1">
    <location>
        <begin position="94"/>
        <end position="103"/>
    </location>
</feature>
<evidence type="ECO:0000313" key="3">
    <source>
        <dbReference type="Proteomes" id="UP001285908"/>
    </source>
</evidence>
<dbReference type="EMBL" id="JAULSX010000005">
    <property type="protein sequence ID" value="KAK3490164.1"/>
    <property type="molecule type" value="Genomic_DNA"/>
</dbReference>
<proteinExistence type="predicted"/>
<dbReference type="Proteomes" id="UP001285908">
    <property type="component" value="Unassembled WGS sequence"/>
</dbReference>
<protein>
    <submittedName>
        <fullName evidence="2">Uncharacterized protein</fullName>
    </submittedName>
</protein>
<feature type="compositionally biased region" description="Polar residues" evidence="1">
    <location>
        <begin position="78"/>
        <end position="88"/>
    </location>
</feature>
<evidence type="ECO:0000313" key="2">
    <source>
        <dbReference type="EMBL" id="KAK3490164.1"/>
    </source>
</evidence>
<reference evidence="2 3" key="1">
    <citation type="journal article" date="2023" name="Mol. Phylogenet. Evol.">
        <title>Genome-scale phylogeny and comparative genomics of the fungal order Sordariales.</title>
        <authorList>
            <person name="Hensen N."/>
            <person name="Bonometti L."/>
            <person name="Westerberg I."/>
            <person name="Brannstrom I.O."/>
            <person name="Guillou S."/>
            <person name="Cros-Aarteil S."/>
            <person name="Calhoun S."/>
            <person name="Haridas S."/>
            <person name="Kuo A."/>
            <person name="Mondo S."/>
            <person name="Pangilinan J."/>
            <person name="Riley R."/>
            <person name="LaButti K."/>
            <person name="Andreopoulos B."/>
            <person name="Lipzen A."/>
            <person name="Chen C."/>
            <person name="Yan M."/>
            <person name="Daum C."/>
            <person name="Ng V."/>
            <person name="Clum A."/>
            <person name="Steindorff A."/>
            <person name="Ohm R.A."/>
            <person name="Martin F."/>
            <person name="Silar P."/>
            <person name="Natvig D.O."/>
            <person name="Lalanne C."/>
            <person name="Gautier V."/>
            <person name="Ament-Velasquez S.L."/>
            <person name="Kruys A."/>
            <person name="Hutchinson M.I."/>
            <person name="Powell A.J."/>
            <person name="Barry K."/>
            <person name="Miller A.N."/>
            <person name="Grigoriev I.V."/>
            <person name="Debuchy R."/>
            <person name="Gladieux P."/>
            <person name="Hiltunen Thoren M."/>
            <person name="Johannesson H."/>
        </authorList>
    </citation>
    <scope>NUCLEOTIDE SEQUENCE [LARGE SCALE GENOMIC DNA]</scope>
    <source>
        <strain evidence="2 3">FGSC 10403</strain>
    </source>
</reference>
<dbReference type="GeneID" id="87876584"/>
<organism evidence="2 3">
    <name type="scientific">Neurospora hispaniola</name>
    <dbReference type="NCBI Taxonomy" id="588809"/>
    <lineage>
        <taxon>Eukaryota</taxon>
        <taxon>Fungi</taxon>
        <taxon>Dikarya</taxon>
        <taxon>Ascomycota</taxon>
        <taxon>Pezizomycotina</taxon>
        <taxon>Sordariomycetes</taxon>
        <taxon>Sordariomycetidae</taxon>
        <taxon>Sordariales</taxon>
        <taxon>Sordariaceae</taxon>
        <taxon>Neurospora</taxon>
    </lineage>
</organism>
<name>A0AAJ0I513_9PEZI</name>
<evidence type="ECO:0000256" key="1">
    <source>
        <dbReference type="SAM" id="MobiDB-lite"/>
    </source>
</evidence>
<dbReference type="RefSeq" id="XP_062691347.1">
    <property type="nucleotide sequence ID" value="XM_062838962.1"/>
</dbReference>
<comment type="caution">
    <text evidence="2">The sequence shown here is derived from an EMBL/GenBank/DDBJ whole genome shotgun (WGS) entry which is preliminary data.</text>
</comment>
<dbReference type="AlphaFoldDB" id="A0AAJ0I513"/>
<keyword evidence="3" id="KW-1185">Reference proteome</keyword>
<accession>A0AAJ0I513</accession>
<feature type="region of interest" description="Disordered" evidence="1">
    <location>
        <begin position="72"/>
        <end position="112"/>
    </location>
</feature>
<sequence length="188" mass="21218">MSPKKTARQVAEIAGKGKTAKRVAKFERDDALGENGDYSVRVREPAESGYHLTHTAVLASFPIPEPSNRALSRPSYGRCTQSRIQNGHTAPCRNNKRRLKKLRQRSDRNPASIKAFTARSNAKWNPVEHAKRKLVKKARLLFCEACSVAFPSDWHQRHYNSLPRHKANVAAAKAREDAEAGWEDEFDD</sequence>
<gene>
    <name evidence="2" type="ORF">B0T23DRAFT_405071</name>
</gene>